<dbReference type="SMART" id="SM00382">
    <property type="entry name" value="AAA"/>
    <property type="match status" value="1"/>
</dbReference>
<comment type="subcellular location">
    <subcellularLocation>
        <location evidence="1">Cell membrane</location>
        <topology evidence="1">Multi-pass membrane protein</topology>
    </subcellularLocation>
</comment>
<keyword evidence="6 8" id="KW-0472">Membrane</keyword>
<dbReference type="InterPro" id="IPR039421">
    <property type="entry name" value="Type_1_exporter"/>
</dbReference>
<evidence type="ECO:0000259" key="9">
    <source>
        <dbReference type="PROSITE" id="PS50893"/>
    </source>
</evidence>
<dbReference type="RefSeq" id="WP_310172749.1">
    <property type="nucleotide sequence ID" value="NZ_BAABHE010000002.1"/>
</dbReference>
<evidence type="ECO:0000256" key="2">
    <source>
        <dbReference type="ARBA" id="ARBA00022692"/>
    </source>
</evidence>
<dbReference type="PROSITE" id="PS50893">
    <property type="entry name" value="ABC_TRANSPORTER_2"/>
    <property type="match status" value="1"/>
</dbReference>
<dbReference type="Gene3D" id="3.40.50.300">
    <property type="entry name" value="P-loop containing nucleotide triphosphate hydrolases"/>
    <property type="match status" value="1"/>
</dbReference>
<evidence type="ECO:0000313" key="12">
    <source>
        <dbReference type="Proteomes" id="UP001183794"/>
    </source>
</evidence>
<feature type="domain" description="ABC transmembrane type-1" evidence="10">
    <location>
        <begin position="42"/>
        <end position="327"/>
    </location>
</feature>
<accession>A0ABU2B0A8</accession>
<dbReference type="InterPro" id="IPR003593">
    <property type="entry name" value="AAA+_ATPase"/>
</dbReference>
<dbReference type="SUPFAM" id="SSF52540">
    <property type="entry name" value="P-loop containing nucleoside triphosphate hydrolases"/>
    <property type="match status" value="1"/>
</dbReference>
<evidence type="ECO:0000256" key="3">
    <source>
        <dbReference type="ARBA" id="ARBA00022741"/>
    </source>
</evidence>
<dbReference type="PROSITE" id="PS50929">
    <property type="entry name" value="ABC_TM1F"/>
    <property type="match status" value="1"/>
</dbReference>
<dbReference type="GO" id="GO:0005524">
    <property type="term" value="F:ATP binding"/>
    <property type="evidence" value="ECO:0007669"/>
    <property type="project" value="UniProtKB-KW"/>
</dbReference>
<feature type="transmembrane region" description="Helical" evidence="8">
    <location>
        <begin position="272"/>
        <end position="290"/>
    </location>
</feature>
<feature type="transmembrane region" description="Helical" evidence="8">
    <location>
        <begin position="184"/>
        <end position="202"/>
    </location>
</feature>
<feature type="transmembrane region" description="Helical" evidence="8">
    <location>
        <begin position="41"/>
        <end position="66"/>
    </location>
</feature>
<evidence type="ECO:0000256" key="1">
    <source>
        <dbReference type="ARBA" id="ARBA00004651"/>
    </source>
</evidence>
<keyword evidence="12" id="KW-1185">Reference proteome</keyword>
<dbReference type="InterPro" id="IPR036640">
    <property type="entry name" value="ABC1_TM_sf"/>
</dbReference>
<organism evidence="11 12">
    <name type="scientific">Enteractinococcus fodinae</name>
    <dbReference type="NCBI Taxonomy" id="684663"/>
    <lineage>
        <taxon>Bacteria</taxon>
        <taxon>Bacillati</taxon>
        <taxon>Actinomycetota</taxon>
        <taxon>Actinomycetes</taxon>
        <taxon>Micrococcales</taxon>
        <taxon>Micrococcaceae</taxon>
    </lineage>
</organism>
<dbReference type="PANTHER" id="PTHR43394:SF1">
    <property type="entry name" value="ATP-BINDING CASSETTE SUB-FAMILY B MEMBER 10, MITOCHONDRIAL"/>
    <property type="match status" value="1"/>
</dbReference>
<evidence type="ECO:0000256" key="5">
    <source>
        <dbReference type="ARBA" id="ARBA00022989"/>
    </source>
</evidence>
<gene>
    <name evidence="11" type="ORF">J2S62_001295</name>
</gene>
<reference evidence="11 12" key="1">
    <citation type="submission" date="2023-07" db="EMBL/GenBank/DDBJ databases">
        <title>Sequencing the genomes of 1000 actinobacteria strains.</title>
        <authorList>
            <person name="Klenk H.-P."/>
        </authorList>
    </citation>
    <scope>NUCLEOTIDE SEQUENCE [LARGE SCALE GENOMIC DNA]</scope>
    <source>
        <strain evidence="11 12">DSM 22966</strain>
    </source>
</reference>
<dbReference type="InterPro" id="IPR003439">
    <property type="entry name" value="ABC_transporter-like_ATP-bd"/>
</dbReference>
<dbReference type="PROSITE" id="PS00211">
    <property type="entry name" value="ABC_TRANSPORTER_1"/>
    <property type="match status" value="1"/>
</dbReference>
<feature type="compositionally biased region" description="Basic and acidic residues" evidence="7">
    <location>
        <begin position="600"/>
        <end position="618"/>
    </location>
</feature>
<dbReference type="InterPro" id="IPR017871">
    <property type="entry name" value="ABC_transporter-like_CS"/>
</dbReference>
<evidence type="ECO:0000256" key="7">
    <source>
        <dbReference type="SAM" id="MobiDB-lite"/>
    </source>
</evidence>
<evidence type="ECO:0000256" key="4">
    <source>
        <dbReference type="ARBA" id="ARBA00022840"/>
    </source>
</evidence>
<keyword evidence="5 8" id="KW-1133">Transmembrane helix</keyword>
<keyword evidence="3" id="KW-0547">Nucleotide-binding</keyword>
<feature type="transmembrane region" description="Helical" evidence="8">
    <location>
        <begin position="78"/>
        <end position="103"/>
    </location>
</feature>
<evidence type="ECO:0000259" key="10">
    <source>
        <dbReference type="PROSITE" id="PS50929"/>
    </source>
</evidence>
<name>A0ABU2B0A8_9MICC</name>
<dbReference type="Gene3D" id="1.20.1560.10">
    <property type="entry name" value="ABC transporter type 1, transmembrane domain"/>
    <property type="match status" value="1"/>
</dbReference>
<evidence type="ECO:0000313" key="11">
    <source>
        <dbReference type="EMBL" id="MDR7347038.1"/>
    </source>
</evidence>
<feature type="domain" description="ABC transporter" evidence="9">
    <location>
        <begin position="361"/>
        <end position="596"/>
    </location>
</feature>
<feature type="transmembrane region" description="Helical" evidence="8">
    <location>
        <begin position="159"/>
        <end position="178"/>
    </location>
</feature>
<keyword evidence="2 8" id="KW-0812">Transmembrane</keyword>
<comment type="caution">
    <text evidence="11">The sequence shown here is derived from an EMBL/GenBank/DDBJ whole genome shotgun (WGS) entry which is preliminary data.</text>
</comment>
<dbReference type="InterPro" id="IPR011527">
    <property type="entry name" value="ABC1_TM_dom"/>
</dbReference>
<protein>
    <submittedName>
        <fullName evidence="11">ATP-binding cassette subfamily B protein</fullName>
    </submittedName>
</protein>
<dbReference type="InterPro" id="IPR027417">
    <property type="entry name" value="P-loop_NTPase"/>
</dbReference>
<sequence>MSGPGGARGAGSVDYQRMTKAERRASLRLLGTLLKPYTWQLVGLSVVVIIAQVASVAGPAIIAWGIDNGLPALLEGNATPAIAASVAHIVAAVVAGGLMYVFIRWNMTIGQTMLYGLRRRLFLHSQRLDMKFHETYASGRTVARQTSDMDALAQLLNSGLDIMVGSVLQMVFTMVLIVTMDVPSGVVMAGLLVPATMLTVWFQKRSSVTYRQIQTNSARLISHFVETVSGIRAVKAYRRQKANGKRYEQLAEDHRQAALRSIHLFGIYQPTLRWLSSITIAAVLMVGGFRVLGGELQVGVLVALVLYARRFFQPIDEIANFYNTFQSAVAALEKISGLLAEKPSVTDPQDPVELTDARGEIVFDNVSFRYQDELPLALQPTSLHVPAGQTVAIVGSTGAGKSTIAKLMARFYDVTDGAITLDGVNLKDMDLDTLTEHIVMVTQESYLFSGSVANNIAIGNPEASREEIRAAAEIIGADIFIDQLPEGFDTDVRAKGGRMSAGQRQMVSFARAFLADPTVLILDEATSSLDAPTEAVLQEGLKRLLGTRTSFIIAHRLSTVMIADRVLVVEDGQIIEDGSPEELIANEGQFAQLHQAWQDSLRHSEHPAPKQDEDLDAR</sequence>
<dbReference type="Pfam" id="PF00005">
    <property type="entry name" value="ABC_tran"/>
    <property type="match status" value="1"/>
</dbReference>
<keyword evidence="4 11" id="KW-0067">ATP-binding</keyword>
<evidence type="ECO:0000256" key="8">
    <source>
        <dbReference type="SAM" id="Phobius"/>
    </source>
</evidence>
<dbReference type="Pfam" id="PF00664">
    <property type="entry name" value="ABC_membrane"/>
    <property type="match status" value="1"/>
</dbReference>
<proteinExistence type="predicted"/>
<dbReference type="SUPFAM" id="SSF90123">
    <property type="entry name" value="ABC transporter transmembrane region"/>
    <property type="match status" value="1"/>
</dbReference>
<dbReference type="PANTHER" id="PTHR43394">
    <property type="entry name" value="ATP-DEPENDENT PERMEASE MDL1, MITOCHONDRIAL"/>
    <property type="match status" value="1"/>
</dbReference>
<dbReference type="EMBL" id="JAVDYJ010000001">
    <property type="protein sequence ID" value="MDR7347038.1"/>
    <property type="molecule type" value="Genomic_DNA"/>
</dbReference>
<feature type="region of interest" description="Disordered" evidence="7">
    <location>
        <begin position="598"/>
        <end position="618"/>
    </location>
</feature>
<dbReference type="CDD" id="cd18546">
    <property type="entry name" value="ABC_6TM_Rv0194_D2_like"/>
    <property type="match status" value="1"/>
</dbReference>
<dbReference type="Proteomes" id="UP001183794">
    <property type="component" value="Unassembled WGS sequence"/>
</dbReference>
<evidence type="ECO:0000256" key="6">
    <source>
        <dbReference type="ARBA" id="ARBA00023136"/>
    </source>
</evidence>